<name>A0A8X8Y027_SALSN</name>
<dbReference type="PANTHER" id="PTHR47209">
    <property type="entry name" value="OS06G0639500 PROTEIN"/>
    <property type="match status" value="1"/>
</dbReference>
<gene>
    <name evidence="3" type="ORF">SASPL_118819</name>
</gene>
<keyword evidence="1" id="KW-1133">Transmembrane helix</keyword>
<accession>A0A8X8Y027</accession>
<dbReference type="EMBL" id="PNBA02000006">
    <property type="protein sequence ID" value="KAG6422254.1"/>
    <property type="molecule type" value="Genomic_DNA"/>
</dbReference>
<feature type="domain" description="DOG1" evidence="2">
    <location>
        <begin position="46"/>
        <end position="260"/>
    </location>
</feature>
<keyword evidence="1" id="KW-0472">Membrane</keyword>
<dbReference type="PANTHER" id="PTHR47209:SF4">
    <property type="entry name" value="SEED DORMANCY CONTROL PROTEIN"/>
    <property type="match status" value="1"/>
</dbReference>
<keyword evidence="1" id="KW-0812">Transmembrane</keyword>
<keyword evidence="4" id="KW-1185">Reference proteome</keyword>
<organism evidence="3">
    <name type="scientific">Salvia splendens</name>
    <name type="common">Scarlet sage</name>
    <dbReference type="NCBI Taxonomy" id="180675"/>
    <lineage>
        <taxon>Eukaryota</taxon>
        <taxon>Viridiplantae</taxon>
        <taxon>Streptophyta</taxon>
        <taxon>Embryophyta</taxon>
        <taxon>Tracheophyta</taxon>
        <taxon>Spermatophyta</taxon>
        <taxon>Magnoliopsida</taxon>
        <taxon>eudicotyledons</taxon>
        <taxon>Gunneridae</taxon>
        <taxon>Pentapetalae</taxon>
        <taxon>asterids</taxon>
        <taxon>lamiids</taxon>
        <taxon>Lamiales</taxon>
        <taxon>Lamiaceae</taxon>
        <taxon>Nepetoideae</taxon>
        <taxon>Mentheae</taxon>
        <taxon>Salviinae</taxon>
        <taxon>Salvia</taxon>
        <taxon>Salvia subgen. Calosphace</taxon>
        <taxon>core Calosphace</taxon>
    </lineage>
</organism>
<protein>
    <recommendedName>
        <fullName evidence="2">DOG1 domain-containing protein</fullName>
    </recommendedName>
</protein>
<comment type="caution">
    <text evidence="3">The sequence shown here is derived from an EMBL/GenBank/DDBJ whole genome shotgun (WGS) entry which is preliminary data.</text>
</comment>
<dbReference type="InterPro" id="IPR025422">
    <property type="entry name" value="TGA_domain"/>
</dbReference>
<evidence type="ECO:0000313" key="4">
    <source>
        <dbReference type="Proteomes" id="UP000298416"/>
    </source>
</evidence>
<dbReference type="PROSITE" id="PS51806">
    <property type="entry name" value="DOG1"/>
    <property type="match status" value="1"/>
</dbReference>
<dbReference type="GO" id="GO:0006351">
    <property type="term" value="P:DNA-templated transcription"/>
    <property type="evidence" value="ECO:0007669"/>
    <property type="project" value="InterPro"/>
</dbReference>
<evidence type="ECO:0000313" key="3">
    <source>
        <dbReference type="EMBL" id="KAG6422254.1"/>
    </source>
</evidence>
<feature type="transmembrane region" description="Helical" evidence="1">
    <location>
        <begin position="271"/>
        <end position="293"/>
    </location>
</feature>
<dbReference type="AlphaFoldDB" id="A0A8X8Y027"/>
<proteinExistence type="predicted"/>
<sequence length="298" mass="34670">MRRTARHFLEDDEFDEHLKPFRDADPLTKQLSCISLPKRDSRKSCEEFWCEKYGAWRQEQRSGAAKLKKQLKARWAIQKLIDEQLGRYKAHYRRAMGPTKMSDVAELLMPKWAPPHEAAAVFWLGDWRPSTVLELLRSIARSLDVWDPVGVERALSHLISDVRNEEAVIDEEMTEVQANCVLHLPFGPAQNDANWPGLPQLRSEFRKVHRVIVKAQNLRIKALEMVVKKVLSQSDAAEFLVAYMGIQDVINEISTKFKSRNAVLLPLKNSYFFFFFCLKIYQHSFILSLIAYINRRLV</sequence>
<evidence type="ECO:0000256" key="1">
    <source>
        <dbReference type="SAM" id="Phobius"/>
    </source>
</evidence>
<reference evidence="3" key="1">
    <citation type="submission" date="2018-01" db="EMBL/GenBank/DDBJ databases">
        <authorList>
            <person name="Mao J.F."/>
        </authorList>
    </citation>
    <scope>NUCLEOTIDE SEQUENCE</scope>
    <source>
        <strain evidence="3">Huo1</strain>
        <tissue evidence="3">Leaf</tissue>
    </source>
</reference>
<dbReference type="GO" id="GO:0043565">
    <property type="term" value="F:sequence-specific DNA binding"/>
    <property type="evidence" value="ECO:0007669"/>
    <property type="project" value="InterPro"/>
</dbReference>
<dbReference type="Pfam" id="PF14144">
    <property type="entry name" value="DOG1"/>
    <property type="match status" value="1"/>
</dbReference>
<dbReference type="InterPro" id="IPR053293">
    <property type="entry name" value="OCM_Kinase"/>
</dbReference>
<evidence type="ECO:0000259" key="2">
    <source>
        <dbReference type="PROSITE" id="PS51806"/>
    </source>
</evidence>
<reference evidence="3" key="2">
    <citation type="submission" date="2020-08" db="EMBL/GenBank/DDBJ databases">
        <title>Plant Genome Project.</title>
        <authorList>
            <person name="Zhang R.-G."/>
        </authorList>
    </citation>
    <scope>NUCLEOTIDE SEQUENCE</scope>
    <source>
        <strain evidence="3">Huo1</strain>
        <tissue evidence="3">Leaf</tissue>
    </source>
</reference>
<dbReference type="Proteomes" id="UP000298416">
    <property type="component" value="Unassembled WGS sequence"/>
</dbReference>